<keyword evidence="3" id="KW-1185">Reference proteome</keyword>
<sequence>MGIRWEFPHSHSRVGTFKRALPPERIAQQREQLFLRVAVTAVSCFIVGFLLLDIAAAVSS</sequence>
<name>A0A0G3EPG8_9BURK</name>
<dbReference type="KEGG" id="ptx:ABW99_02285"/>
<dbReference type="Proteomes" id="UP000036700">
    <property type="component" value="Chromosome"/>
</dbReference>
<organism evidence="2 3">
    <name type="scientific">Pandoraea thiooxydans</name>
    <dbReference type="NCBI Taxonomy" id="445709"/>
    <lineage>
        <taxon>Bacteria</taxon>
        <taxon>Pseudomonadati</taxon>
        <taxon>Pseudomonadota</taxon>
        <taxon>Betaproteobacteria</taxon>
        <taxon>Burkholderiales</taxon>
        <taxon>Burkholderiaceae</taxon>
        <taxon>Pandoraea</taxon>
    </lineage>
</organism>
<evidence type="ECO:0000256" key="1">
    <source>
        <dbReference type="SAM" id="Phobius"/>
    </source>
</evidence>
<reference evidence="3" key="1">
    <citation type="submission" date="2015-06" db="EMBL/GenBank/DDBJ databases">
        <authorList>
            <person name="Lim Y.L."/>
            <person name="Ee R."/>
            <person name="Yong D."/>
            <person name="How K.Y."/>
            <person name="Yin W.F."/>
            <person name="Chan K.G."/>
        </authorList>
    </citation>
    <scope>NUCLEOTIDE SEQUENCE [LARGE SCALE GENOMIC DNA]</scope>
    <source>
        <strain evidence="3">DSM 25325</strain>
    </source>
</reference>
<dbReference type="PATRIC" id="fig|445709.3.peg.498"/>
<protein>
    <submittedName>
        <fullName evidence="2">Uncharacterized protein</fullName>
    </submittedName>
</protein>
<evidence type="ECO:0000313" key="2">
    <source>
        <dbReference type="EMBL" id="AKJ67232.1"/>
    </source>
</evidence>
<dbReference type="AlphaFoldDB" id="A0A0G3EPG8"/>
<gene>
    <name evidence="2" type="ORF">ABW99_02285</name>
</gene>
<dbReference type="RefSeq" id="WP_047212769.1">
    <property type="nucleotide sequence ID" value="NZ_CP011568.3"/>
</dbReference>
<keyword evidence="1" id="KW-1133">Transmembrane helix</keyword>
<dbReference type="EMBL" id="CP011568">
    <property type="protein sequence ID" value="AKJ67232.1"/>
    <property type="molecule type" value="Genomic_DNA"/>
</dbReference>
<feature type="transmembrane region" description="Helical" evidence="1">
    <location>
        <begin position="33"/>
        <end position="58"/>
    </location>
</feature>
<keyword evidence="1" id="KW-0472">Membrane</keyword>
<accession>A0A0G3EPG8</accession>
<proteinExistence type="predicted"/>
<keyword evidence="1" id="KW-0812">Transmembrane</keyword>
<evidence type="ECO:0000313" key="3">
    <source>
        <dbReference type="Proteomes" id="UP000036700"/>
    </source>
</evidence>